<evidence type="ECO:0000313" key="8">
    <source>
        <dbReference type="EMBL" id="MBB3969079.1"/>
    </source>
</evidence>
<reference evidence="8 11" key="3">
    <citation type="submission" date="2020-08" db="EMBL/GenBank/DDBJ databases">
        <title>Genomic Encyclopedia of Type Strains, Phase IV (KMG-IV): sequencing the most valuable type-strain genomes for metagenomic binning, comparative biology and taxonomic classification.</title>
        <authorList>
            <person name="Goeker M."/>
        </authorList>
    </citation>
    <scope>NUCLEOTIDE SEQUENCE [LARGE SCALE GENOMIC DNA]</scope>
    <source>
        <strain evidence="8 11">DSM 100995</strain>
    </source>
</reference>
<dbReference type="InterPro" id="IPR035986">
    <property type="entry name" value="PKD_dom_sf"/>
</dbReference>
<feature type="signal peptide" evidence="6">
    <location>
        <begin position="1"/>
        <end position="24"/>
    </location>
</feature>
<evidence type="ECO:0000256" key="4">
    <source>
        <dbReference type="ARBA" id="ARBA00022989"/>
    </source>
</evidence>
<dbReference type="SUPFAM" id="SSF49299">
    <property type="entry name" value="PKD domain"/>
    <property type="match status" value="6"/>
</dbReference>
<dbReference type="PROSITE" id="PS50093">
    <property type="entry name" value="PKD"/>
    <property type="match status" value="3"/>
</dbReference>
<evidence type="ECO:0000313" key="10">
    <source>
        <dbReference type="Proteomes" id="UP000297248"/>
    </source>
</evidence>
<feature type="domain" description="PKD" evidence="7">
    <location>
        <begin position="1289"/>
        <end position="1331"/>
    </location>
</feature>
<dbReference type="InterPro" id="IPR022409">
    <property type="entry name" value="PKD/Chitinase_dom"/>
</dbReference>
<keyword evidence="2" id="KW-0812">Transmembrane</keyword>
<evidence type="ECO:0000259" key="7">
    <source>
        <dbReference type="PROSITE" id="PS50093"/>
    </source>
</evidence>
<dbReference type="Proteomes" id="UP000297248">
    <property type="component" value="Unassembled WGS sequence"/>
</dbReference>
<feature type="chain" id="PRO_5044616433" evidence="6">
    <location>
        <begin position="25"/>
        <end position="1556"/>
    </location>
</feature>
<keyword evidence="3" id="KW-0677">Repeat</keyword>
<evidence type="ECO:0000256" key="5">
    <source>
        <dbReference type="ARBA" id="ARBA00023136"/>
    </source>
</evidence>
<evidence type="ECO:0000256" key="2">
    <source>
        <dbReference type="ARBA" id="ARBA00022692"/>
    </source>
</evidence>
<dbReference type="PANTHER" id="PTHR46730:SF1">
    <property type="entry name" value="PLAT DOMAIN-CONTAINING PROTEIN"/>
    <property type="match status" value="1"/>
</dbReference>
<dbReference type="InterPro" id="IPR000601">
    <property type="entry name" value="PKD_dom"/>
</dbReference>
<dbReference type="GO" id="GO:0005261">
    <property type="term" value="F:monoatomic cation channel activity"/>
    <property type="evidence" value="ECO:0007669"/>
    <property type="project" value="TreeGrafter"/>
</dbReference>
<keyword evidence="6" id="KW-0732">Signal</keyword>
<reference evidence="9" key="2">
    <citation type="submission" date="2019-03" db="EMBL/GenBank/DDBJ databases">
        <authorList>
            <person name="Yan Y.-Q."/>
            <person name="Du Z.-J."/>
        </authorList>
    </citation>
    <scope>NUCLEOTIDE SEQUENCE</scope>
    <source>
        <strain evidence="9">PP-F2FG21</strain>
    </source>
</reference>
<dbReference type="EMBL" id="JACIEG010000003">
    <property type="protein sequence ID" value="MBB3969079.1"/>
    <property type="molecule type" value="Genomic_DNA"/>
</dbReference>
<proteinExistence type="predicted"/>
<sequence length="1556" mass="165500">MGKTFTKGLFIAFIGLFVMAGAIAQTITVGAIDPGPYGRGSTISVPIQIDNTNGCIAINNIYTLFLSDASGSFAAETQIGTMSGFYATFVNGVIPAGISGGTGYRLRVKSSSPAVISNQSGTFTINTVTGVVAGLTSQLLNNNNPEVFGVCIANADNPPPPYDFEDNSTAGATVTADFFNELSQTLEAGNKPIPASFNAGLANYTITVKAKKDGLVGTKSFILINNVVNNSFSASGSTTVCLNGASQLTYNVIITGTQGIERNYPGLSYNVNWGDGVIVNYTLCDILKAGGKVVHNYSISSCGRSANGQNNVFKVDLQPVSPYCSNIVPPLTSYAKVLSSPKNDFNLPANACTGSAVTFINASDPGMDPNSTGSDCRNLSVRYLWYVNDVLKSQPLRFDQSFVYTFPTHGNYKVTLRLQNNNGLCNAEDKSHDICVQDAPNPDFTIPAVYCLSAGPLSPVNNSLVDEFCNNNATYNWVLVNGPAGGVSFNAAAKIPAFNFNRTGVYKFRLDITTLNCGLKSSVEKEIVVNTVPTATLAPDVTQCGTGVPISFDPTAIFTKTVLTGTAQATPTTYVWAISSPNGGTFSYAPGSTANSQYPRIIFNDYATYKITITHSNNCGTATATQQLKFVQAPTVFAGPPQSNICEGAPVILAASPGTGGLVSTVRWTSPTAGQAAFSPANTPNTTYTPTATDIANGQVLLTYTATTSLDAPCNEIASTVLITFVKKATVTSTDTKTVCSGSPLNYTITSANPATVFNYTAALSSGTATGFSATGSGSTINDVIINNNITDAIVTYTITPVLNGCTGTPFTLTVTINAQTIGGTVDGTTTVCPGNNNGVVTLTGNLGNILRWESSVNSGATWLPVTNTGNTLTYLNATQTIQYRAVVQNGSCSIAFSSAATLNVTQPVTTANAGADPPPLCNQTTITLEGNNPQPFNGIWTLETGPAAGVVITDPTNPKSTVTGLTGGNTYIFRWTINAPPCESSYDEVVITNLPDVTTGFTLNNIEGCGPVDVQFTNTSSHINGVNFIWDFGDGTPTSNEINPQHIFQPKAGGVDFEYTVSLTIADNCTNRPAFIKTVKVHPVAPAPRAFPDLVSGCGDFPIVVENKSFATYKLYTYILFDENGTIETKTNTTGASETFNLLAKKNPKIYKVKLVVVDFCNQTGESQPQSIVVSPYDIRPGLQVENDVTKGCYPLTVKLINASTGGDNFKFHITSTDGTVIPLIPVVLDGSLNYTFPNPGIYYVSVIALSSCGSQESDPILHRIEIYEKPRPDFKADKVIGKCDDVEFTFTNTTIPDPSSQASELTYDWDFGDGTPHSNNYNNVKHKYAPGTTPYTVTLTVTNPNTGCSDIKIYKDLITVYAKPLADFDAKPGFETAIPNYHFEFADKTVGTPVKWTWTFGDGQSAMTRYPTHTYGDVGEFDVTLTVEDSRGCIDVISKKVKITGVPGFLYLPNAFQPQGSAVMLQKFTAKGSGIAKWQLQIFNNWGQLLWQTNALGSNGEPVEGWDGTFKGVMVQQGTYIWQASATFINGTEWKGMSYNGSLPKRSGYISLLK</sequence>
<evidence type="ECO:0000313" key="11">
    <source>
        <dbReference type="Proteomes" id="UP000583101"/>
    </source>
</evidence>
<gene>
    <name evidence="9" type="ORF">E2R65_13375</name>
    <name evidence="8" type="ORF">GGR35_001682</name>
</gene>
<evidence type="ECO:0000256" key="6">
    <source>
        <dbReference type="SAM" id="SignalP"/>
    </source>
</evidence>
<comment type="subcellular location">
    <subcellularLocation>
        <location evidence="1">Membrane</location>
        <topology evidence="1">Multi-pass membrane protein</topology>
    </subcellularLocation>
</comment>
<dbReference type="GO" id="GO:0005886">
    <property type="term" value="C:plasma membrane"/>
    <property type="evidence" value="ECO:0007669"/>
    <property type="project" value="TreeGrafter"/>
</dbReference>
<evidence type="ECO:0000313" key="9">
    <source>
        <dbReference type="EMBL" id="TEW66103.1"/>
    </source>
</evidence>
<dbReference type="Proteomes" id="UP000583101">
    <property type="component" value="Unassembled WGS sequence"/>
</dbReference>
<name>A0A4Y8AC59_9SPHI</name>
<dbReference type="PANTHER" id="PTHR46730">
    <property type="entry name" value="POLYCYSTIN-1"/>
    <property type="match status" value="1"/>
</dbReference>
<reference evidence="9 10" key="1">
    <citation type="journal article" date="2016" name="Int. J. Syst. Evol. Microbiol.">
        <title>Proposal of Mucilaginibacter phyllosphaerae sp. nov. isolated from the phyllosphere of Galium album.</title>
        <authorList>
            <person name="Aydogan E.L."/>
            <person name="Busse H.J."/>
            <person name="Moser G."/>
            <person name="Muller C."/>
            <person name="Kampfer P."/>
            <person name="Glaeser S.P."/>
        </authorList>
    </citation>
    <scope>NUCLEOTIDE SEQUENCE [LARGE SCALE GENOMIC DNA]</scope>
    <source>
        <strain evidence="9 10">PP-F2FG21</strain>
    </source>
</reference>
<dbReference type="Pfam" id="PF19406">
    <property type="entry name" value="PKD_5"/>
    <property type="match status" value="1"/>
</dbReference>
<dbReference type="RefSeq" id="WP_134336967.1">
    <property type="nucleotide sequence ID" value="NZ_BMCZ01000002.1"/>
</dbReference>
<comment type="caution">
    <text evidence="9">The sequence shown here is derived from an EMBL/GenBank/DDBJ whole genome shotgun (WGS) entry which is preliminary data.</text>
</comment>
<dbReference type="CDD" id="cd00146">
    <property type="entry name" value="PKD"/>
    <property type="match status" value="3"/>
</dbReference>
<dbReference type="InterPro" id="IPR045828">
    <property type="entry name" value="PKD_Bacteroidetes"/>
</dbReference>
<protein>
    <submittedName>
        <fullName evidence="9">PKD domain-containing protein</fullName>
    </submittedName>
    <submittedName>
        <fullName evidence="8">PKD repeat protein</fullName>
    </submittedName>
</protein>
<accession>A0A4Y8AC59</accession>
<feature type="domain" description="PKD" evidence="7">
    <location>
        <begin position="1387"/>
        <end position="1446"/>
    </location>
</feature>
<dbReference type="OrthoDB" id="7794186at2"/>
<evidence type="ECO:0000256" key="1">
    <source>
        <dbReference type="ARBA" id="ARBA00004141"/>
    </source>
</evidence>
<keyword evidence="5" id="KW-0472">Membrane</keyword>
<dbReference type="EMBL" id="SNQG01000004">
    <property type="protein sequence ID" value="TEW66103.1"/>
    <property type="molecule type" value="Genomic_DNA"/>
</dbReference>
<dbReference type="InterPro" id="IPR013783">
    <property type="entry name" value="Ig-like_fold"/>
</dbReference>
<dbReference type="Pfam" id="PF18911">
    <property type="entry name" value="PKD_4"/>
    <property type="match status" value="2"/>
</dbReference>
<dbReference type="Gene3D" id="2.60.40.10">
    <property type="entry name" value="Immunoglobulins"/>
    <property type="match status" value="5"/>
</dbReference>
<evidence type="ECO:0000256" key="3">
    <source>
        <dbReference type="ARBA" id="ARBA00022737"/>
    </source>
</evidence>
<keyword evidence="11" id="KW-1185">Reference proteome</keyword>
<dbReference type="SMART" id="SM00089">
    <property type="entry name" value="PKD"/>
    <property type="match status" value="5"/>
</dbReference>
<feature type="domain" description="PKD" evidence="7">
    <location>
        <begin position="998"/>
        <end position="1049"/>
    </location>
</feature>
<keyword evidence="4" id="KW-1133">Transmembrane helix</keyword>
<dbReference type="GO" id="GO:0006816">
    <property type="term" value="P:calcium ion transport"/>
    <property type="evidence" value="ECO:0007669"/>
    <property type="project" value="TreeGrafter"/>
</dbReference>
<organism evidence="9 10">
    <name type="scientific">Mucilaginibacter phyllosphaerae</name>
    <dbReference type="NCBI Taxonomy" id="1812349"/>
    <lineage>
        <taxon>Bacteria</taxon>
        <taxon>Pseudomonadati</taxon>
        <taxon>Bacteroidota</taxon>
        <taxon>Sphingobacteriia</taxon>
        <taxon>Sphingobacteriales</taxon>
        <taxon>Sphingobacteriaceae</taxon>
        <taxon>Mucilaginibacter</taxon>
    </lineage>
</organism>